<evidence type="ECO:0000256" key="1">
    <source>
        <dbReference type="SAM" id="Coils"/>
    </source>
</evidence>
<comment type="caution">
    <text evidence="3">The sequence shown here is derived from an EMBL/GenBank/DDBJ whole genome shotgun (WGS) entry which is preliminary data.</text>
</comment>
<feature type="region of interest" description="Disordered" evidence="2">
    <location>
        <begin position="1"/>
        <end position="51"/>
    </location>
</feature>
<feature type="compositionally biased region" description="Polar residues" evidence="2">
    <location>
        <begin position="21"/>
        <end position="33"/>
    </location>
</feature>
<dbReference type="Proteomes" id="UP001159427">
    <property type="component" value="Unassembled WGS sequence"/>
</dbReference>
<reference evidence="3 4" key="1">
    <citation type="submission" date="2022-05" db="EMBL/GenBank/DDBJ databases">
        <authorList>
            <consortium name="Genoscope - CEA"/>
            <person name="William W."/>
        </authorList>
    </citation>
    <scope>NUCLEOTIDE SEQUENCE [LARGE SCALE GENOMIC DNA]</scope>
</reference>
<evidence type="ECO:0000256" key="2">
    <source>
        <dbReference type="SAM" id="MobiDB-lite"/>
    </source>
</evidence>
<proteinExistence type="predicted"/>
<name>A0ABN8N9P9_9CNID</name>
<keyword evidence="4" id="KW-1185">Reference proteome</keyword>
<gene>
    <name evidence="3" type="ORF">PEVE_00041194</name>
</gene>
<evidence type="ECO:0000313" key="3">
    <source>
        <dbReference type="EMBL" id="CAH3046246.1"/>
    </source>
</evidence>
<evidence type="ECO:0000313" key="4">
    <source>
        <dbReference type="Proteomes" id="UP001159427"/>
    </source>
</evidence>
<keyword evidence="1" id="KW-0175">Coiled coil</keyword>
<organism evidence="3 4">
    <name type="scientific">Porites evermanni</name>
    <dbReference type="NCBI Taxonomy" id="104178"/>
    <lineage>
        <taxon>Eukaryota</taxon>
        <taxon>Metazoa</taxon>
        <taxon>Cnidaria</taxon>
        <taxon>Anthozoa</taxon>
        <taxon>Hexacorallia</taxon>
        <taxon>Scleractinia</taxon>
        <taxon>Fungiina</taxon>
        <taxon>Poritidae</taxon>
        <taxon>Porites</taxon>
    </lineage>
</organism>
<feature type="compositionally biased region" description="Basic and acidic residues" evidence="2">
    <location>
        <begin position="34"/>
        <end position="51"/>
    </location>
</feature>
<accession>A0ABN8N9P9</accession>
<sequence length="381" mass="43915">MDSMAEKLGSPNEKVDLLGQHSVNVLTKSTQRQSHNEKRSERRASTERVVSDVDNERKKMVIVNSRQLCTLKQNRAIIEEELSRAISDVKKRASYKVCFMGKRDLSPQCPFTKRWSTISRFNVITQGAPTKYERGAFREALLHEKHGLRVSVICIRIGFEFVTLRPDDVDLESLCLGIFSAYDTKSGESALVLDKETVQGIVSTMDTEWDIICLRVILRSIYSRKEMLDLGFDPDSLPSMAERVQFVFEEIKNATEASADLVRLRLNSKKEKLEKAVQGKENLYRKKTSIWSSKKLQEIDNEVQELKEKVKDTEELLCCEPADNNYQRKRQMLKRQASSLIESNRLKRRKLSNQSPKLKLDEEDEDFIAKAIEDKSSYHGR</sequence>
<dbReference type="EMBL" id="CALNXI010000777">
    <property type="protein sequence ID" value="CAH3046246.1"/>
    <property type="molecule type" value="Genomic_DNA"/>
</dbReference>
<feature type="coiled-coil region" evidence="1">
    <location>
        <begin position="263"/>
        <end position="316"/>
    </location>
</feature>
<protein>
    <submittedName>
        <fullName evidence="3">Uncharacterized protein</fullName>
    </submittedName>
</protein>